<dbReference type="EMBL" id="KZ293645">
    <property type="protein sequence ID" value="PBL02324.1"/>
    <property type="molecule type" value="Genomic_DNA"/>
</dbReference>
<feature type="region of interest" description="Disordered" evidence="1">
    <location>
        <begin position="129"/>
        <end position="150"/>
    </location>
</feature>
<dbReference type="AlphaFoldDB" id="A0A2H3ERM5"/>
<keyword evidence="3" id="KW-1185">Reference proteome</keyword>
<evidence type="ECO:0000313" key="2">
    <source>
        <dbReference type="EMBL" id="PBL02324.1"/>
    </source>
</evidence>
<evidence type="ECO:0000256" key="1">
    <source>
        <dbReference type="SAM" id="MobiDB-lite"/>
    </source>
</evidence>
<organism evidence="2 3">
    <name type="scientific">Armillaria gallica</name>
    <name type="common">Bulbous honey fungus</name>
    <name type="synonym">Armillaria bulbosa</name>
    <dbReference type="NCBI Taxonomy" id="47427"/>
    <lineage>
        <taxon>Eukaryota</taxon>
        <taxon>Fungi</taxon>
        <taxon>Dikarya</taxon>
        <taxon>Basidiomycota</taxon>
        <taxon>Agaricomycotina</taxon>
        <taxon>Agaricomycetes</taxon>
        <taxon>Agaricomycetidae</taxon>
        <taxon>Agaricales</taxon>
        <taxon>Marasmiineae</taxon>
        <taxon>Physalacriaceae</taxon>
        <taxon>Armillaria</taxon>
    </lineage>
</organism>
<protein>
    <submittedName>
        <fullName evidence="2">Uncharacterized protein</fullName>
    </submittedName>
</protein>
<dbReference type="Proteomes" id="UP000217790">
    <property type="component" value="Unassembled WGS sequence"/>
</dbReference>
<name>A0A2H3ERM5_ARMGA</name>
<evidence type="ECO:0000313" key="3">
    <source>
        <dbReference type="Proteomes" id="UP000217790"/>
    </source>
</evidence>
<gene>
    <name evidence="2" type="ORF">ARMGADRAFT_250429</name>
</gene>
<sequence>MLMPATSHSYHYPRTLINRGILDNTSLFYGSSSTGRSSIPTRHIWPCCRDIRTTGVDMQSLYNADLKRNTIPYFYADNAFLYPPNYITLNQGFSGHQTIFISYGMADGIENTKGSPCGKRRLISCKVKRESMTRRDRSSTVINPLRPTHQ</sequence>
<proteinExistence type="predicted"/>
<feature type="compositionally biased region" description="Basic and acidic residues" evidence="1">
    <location>
        <begin position="129"/>
        <end position="138"/>
    </location>
</feature>
<accession>A0A2H3ERM5</accession>
<dbReference type="InParanoid" id="A0A2H3ERM5"/>
<reference evidence="3" key="1">
    <citation type="journal article" date="2017" name="Nat. Ecol. Evol.">
        <title>Genome expansion and lineage-specific genetic innovations in the forest pathogenic fungi Armillaria.</title>
        <authorList>
            <person name="Sipos G."/>
            <person name="Prasanna A.N."/>
            <person name="Walter M.C."/>
            <person name="O'Connor E."/>
            <person name="Balint B."/>
            <person name="Krizsan K."/>
            <person name="Kiss B."/>
            <person name="Hess J."/>
            <person name="Varga T."/>
            <person name="Slot J."/>
            <person name="Riley R."/>
            <person name="Boka B."/>
            <person name="Rigling D."/>
            <person name="Barry K."/>
            <person name="Lee J."/>
            <person name="Mihaltcheva S."/>
            <person name="LaButti K."/>
            <person name="Lipzen A."/>
            <person name="Waldron R."/>
            <person name="Moloney N.M."/>
            <person name="Sperisen C."/>
            <person name="Kredics L."/>
            <person name="Vagvoelgyi C."/>
            <person name="Patrignani A."/>
            <person name="Fitzpatrick D."/>
            <person name="Nagy I."/>
            <person name="Doyle S."/>
            <person name="Anderson J.B."/>
            <person name="Grigoriev I.V."/>
            <person name="Gueldener U."/>
            <person name="Muensterkoetter M."/>
            <person name="Nagy L.G."/>
        </authorList>
    </citation>
    <scope>NUCLEOTIDE SEQUENCE [LARGE SCALE GENOMIC DNA]</scope>
    <source>
        <strain evidence="3">Ar21-2</strain>
    </source>
</reference>